<evidence type="ECO:0000313" key="2">
    <source>
        <dbReference type="Proteomes" id="UP001392437"/>
    </source>
</evidence>
<sequence>MDRPRTRTTKVVLLYWDNDYRDNSYVKSQVNRLQEVPRDSFGFKVACHAMNQDVPLPGQDNQQNQLANFLLR</sequence>
<name>A0AAW0R6Q6_9PEZI</name>
<accession>A0AAW0R6Q6</accession>
<protein>
    <submittedName>
        <fullName evidence="1">Uncharacterized protein</fullName>
    </submittedName>
</protein>
<comment type="caution">
    <text evidence="1">The sequence shown here is derived from an EMBL/GenBank/DDBJ whole genome shotgun (WGS) entry which is preliminary data.</text>
</comment>
<keyword evidence="2" id="KW-1185">Reference proteome</keyword>
<gene>
    <name evidence="1" type="ORF">PG999_001833</name>
</gene>
<dbReference type="Proteomes" id="UP001392437">
    <property type="component" value="Unassembled WGS sequence"/>
</dbReference>
<organism evidence="1 2">
    <name type="scientific">Apiospora kogelbergensis</name>
    <dbReference type="NCBI Taxonomy" id="1337665"/>
    <lineage>
        <taxon>Eukaryota</taxon>
        <taxon>Fungi</taxon>
        <taxon>Dikarya</taxon>
        <taxon>Ascomycota</taxon>
        <taxon>Pezizomycotina</taxon>
        <taxon>Sordariomycetes</taxon>
        <taxon>Xylariomycetidae</taxon>
        <taxon>Amphisphaeriales</taxon>
        <taxon>Apiosporaceae</taxon>
        <taxon>Apiospora</taxon>
    </lineage>
</organism>
<evidence type="ECO:0000313" key="1">
    <source>
        <dbReference type="EMBL" id="KAK8129453.1"/>
    </source>
</evidence>
<dbReference type="EMBL" id="JAQQWP010000002">
    <property type="protein sequence ID" value="KAK8129453.1"/>
    <property type="molecule type" value="Genomic_DNA"/>
</dbReference>
<proteinExistence type="predicted"/>
<reference evidence="1 2" key="1">
    <citation type="submission" date="2023-01" db="EMBL/GenBank/DDBJ databases">
        <title>Analysis of 21 Apiospora genomes using comparative genomics revels a genus with tremendous synthesis potential of carbohydrate active enzymes and secondary metabolites.</title>
        <authorList>
            <person name="Sorensen T."/>
        </authorList>
    </citation>
    <scope>NUCLEOTIDE SEQUENCE [LARGE SCALE GENOMIC DNA]</scope>
    <source>
        <strain evidence="1 2">CBS 117206</strain>
    </source>
</reference>
<dbReference type="AlphaFoldDB" id="A0AAW0R6Q6"/>